<sequence>MRPATTSALQEWASAYTTSKDAAARALAVAFRPYHLTLLPPEQTTCCSVQLLFLDGDTGRICVDAEERVTINLFRLPAQVLAEALDNTYGVGWLDGVHGPLALMPPDRYSSDDEVSSAE</sequence>
<evidence type="ECO:0000313" key="2">
    <source>
        <dbReference type="Proteomes" id="UP001214441"/>
    </source>
</evidence>
<evidence type="ECO:0000313" key="1">
    <source>
        <dbReference type="EMBL" id="MDJ1135460.1"/>
    </source>
</evidence>
<dbReference type="EMBL" id="JANCPR020000029">
    <property type="protein sequence ID" value="MDJ1135460.1"/>
    <property type="molecule type" value="Genomic_DNA"/>
</dbReference>
<organism evidence="1 2">
    <name type="scientific">Streptomyces iconiensis</name>
    <dbReference type="NCBI Taxonomy" id="1384038"/>
    <lineage>
        <taxon>Bacteria</taxon>
        <taxon>Bacillati</taxon>
        <taxon>Actinomycetota</taxon>
        <taxon>Actinomycetes</taxon>
        <taxon>Kitasatosporales</taxon>
        <taxon>Streptomycetaceae</taxon>
        <taxon>Streptomyces</taxon>
    </lineage>
</organism>
<proteinExistence type="predicted"/>
<reference evidence="1 2" key="1">
    <citation type="submission" date="2023-05" db="EMBL/GenBank/DDBJ databases">
        <title>Streptantibioticus silvisoli sp. nov., acidotolerant actinomycetes 1 from pine litter.</title>
        <authorList>
            <person name="Swiecimska M."/>
            <person name="Golinska P."/>
            <person name="Sangal V."/>
            <person name="Wachnowicz B."/>
            <person name="Goodfellow M."/>
        </authorList>
    </citation>
    <scope>NUCLEOTIDE SEQUENCE [LARGE SCALE GENOMIC DNA]</scope>
    <source>
        <strain evidence="1 2">DSM 42109</strain>
    </source>
</reference>
<keyword evidence="2" id="KW-1185">Reference proteome</keyword>
<dbReference type="Proteomes" id="UP001214441">
    <property type="component" value="Unassembled WGS sequence"/>
</dbReference>
<comment type="caution">
    <text evidence="1">The sequence shown here is derived from an EMBL/GenBank/DDBJ whole genome shotgun (WGS) entry which is preliminary data.</text>
</comment>
<accession>A0ABT7A2B5</accession>
<protein>
    <submittedName>
        <fullName evidence="1">Uncharacterized protein</fullName>
    </submittedName>
</protein>
<dbReference type="RefSeq" id="WP_274043188.1">
    <property type="nucleotide sequence ID" value="NZ_JANCPR020000029.1"/>
</dbReference>
<gene>
    <name evidence="1" type="ORF">NMN56_026580</name>
</gene>
<name>A0ABT7A2B5_9ACTN</name>